<evidence type="ECO:0000256" key="2">
    <source>
        <dbReference type="ARBA" id="ARBA00022475"/>
    </source>
</evidence>
<feature type="transmembrane region" description="Helical" evidence="6">
    <location>
        <begin position="121"/>
        <end position="139"/>
    </location>
</feature>
<evidence type="ECO:0000313" key="9">
    <source>
        <dbReference type="Proteomes" id="UP000282741"/>
    </source>
</evidence>
<feature type="transmembrane region" description="Helical" evidence="6">
    <location>
        <begin position="37"/>
        <end position="57"/>
    </location>
</feature>
<sequence>MPTLSFLYPLAAILLWAGNVMVSKLSARSIDPLAITFWRLVLAVAVMTLFVAGPAWRNRAAIRPQLHRLAFLGFLSMVLFQCLSYEAAHSTTATNMAIMTSLVPLLTMLLSVLVLREPPTLGMLAGGLLSFLGLVYLISGGDPASLLAGGAHIGDILMLIASLAYALYGVLLKRWQVGLPAWQSNYIQGIASLIMMGLLTLRLPPGAALPTQASLPLIAYAGLCASVLLPVLWMHGVKLLGPNRCAMYMNFLPVFTAAIAVGFFGETLHIHHLIGGGAALAGVLMAQMLRRPLRARPVLGADSA</sequence>
<dbReference type="InterPro" id="IPR037185">
    <property type="entry name" value="EmrE-like"/>
</dbReference>
<proteinExistence type="predicted"/>
<gene>
    <name evidence="8" type="ORF">CS347_06380</name>
</gene>
<keyword evidence="2" id="KW-1003">Cell membrane</keyword>
<protein>
    <submittedName>
        <fullName evidence="8">EamA/RhaT family transporter</fullName>
    </submittedName>
</protein>
<evidence type="ECO:0000256" key="3">
    <source>
        <dbReference type="ARBA" id="ARBA00022692"/>
    </source>
</evidence>
<dbReference type="Pfam" id="PF00892">
    <property type="entry name" value="EamA"/>
    <property type="match status" value="2"/>
</dbReference>
<evidence type="ECO:0000256" key="5">
    <source>
        <dbReference type="ARBA" id="ARBA00023136"/>
    </source>
</evidence>
<feature type="transmembrane region" description="Helical" evidence="6">
    <location>
        <begin position="245"/>
        <end position="264"/>
    </location>
</feature>
<keyword evidence="3 6" id="KW-0812">Transmembrane</keyword>
<dbReference type="PANTHER" id="PTHR32322">
    <property type="entry name" value="INNER MEMBRANE TRANSPORTER"/>
    <property type="match status" value="1"/>
</dbReference>
<evidence type="ECO:0000256" key="4">
    <source>
        <dbReference type="ARBA" id="ARBA00022989"/>
    </source>
</evidence>
<dbReference type="EMBL" id="CP024172">
    <property type="protein sequence ID" value="AZW16413.1"/>
    <property type="molecule type" value="Genomic_DNA"/>
</dbReference>
<dbReference type="InterPro" id="IPR050638">
    <property type="entry name" value="AA-Vitamin_Transporters"/>
</dbReference>
<dbReference type="GO" id="GO:0005886">
    <property type="term" value="C:plasma membrane"/>
    <property type="evidence" value="ECO:0007669"/>
    <property type="project" value="UniProtKB-SubCell"/>
</dbReference>
<dbReference type="SUPFAM" id="SSF103481">
    <property type="entry name" value="Multidrug resistance efflux transporter EmrE"/>
    <property type="match status" value="2"/>
</dbReference>
<keyword evidence="5 6" id="KW-0472">Membrane</keyword>
<organism evidence="8 9">
    <name type="scientific">Bordetella hinzii</name>
    <dbReference type="NCBI Taxonomy" id="103855"/>
    <lineage>
        <taxon>Bacteria</taxon>
        <taxon>Pseudomonadati</taxon>
        <taxon>Pseudomonadota</taxon>
        <taxon>Betaproteobacteria</taxon>
        <taxon>Burkholderiales</taxon>
        <taxon>Alcaligenaceae</taxon>
        <taxon>Bordetella</taxon>
    </lineage>
</organism>
<dbReference type="PANTHER" id="PTHR32322:SF18">
    <property type="entry name" value="S-ADENOSYLMETHIONINE_S-ADENOSYLHOMOCYSTEINE TRANSPORTER"/>
    <property type="match status" value="1"/>
</dbReference>
<evidence type="ECO:0000256" key="6">
    <source>
        <dbReference type="SAM" id="Phobius"/>
    </source>
</evidence>
<dbReference type="Proteomes" id="UP000282741">
    <property type="component" value="Chromosome"/>
</dbReference>
<feature type="transmembrane region" description="Helical" evidence="6">
    <location>
        <begin position="213"/>
        <end position="233"/>
    </location>
</feature>
<evidence type="ECO:0000256" key="1">
    <source>
        <dbReference type="ARBA" id="ARBA00004651"/>
    </source>
</evidence>
<accession>A0AAN1RUT4</accession>
<reference evidence="9" key="1">
    <citation type="submission" date="2017-10" db="EMBL/GenBank/DDBJ databases">
        <title>Whole genome sequencing of various Bordetella species.</title>
        <authorList>
            <person name="Weigand M.R."/>
            <person name="Loparev V."/>
            <person name="Peng Y."/>
            <person name="Bowden K.E."/>
            <person name="Tondella M.L."/>
            <person name="Williams M.M."/>
        </authorList>
    </citation>
    <scope>NUCLEOTIDE SEQUENCE [LARGE SCALE GENOMIC DNA]</scope>
    <source>
        <strain evidence="9">H720</strain>
    </source>
</reference>
<feature type="transmembrane region" description="Helical" evidence="6">
    <location>
        <begin position="270"/>
        <end position="289"/>
    </location>
</feature>
<feature type="domain" description="EamA" evidence="7">
    <location>
        <begin position="7"/>
        <end position="137"/>
    </location>
</feature>
<feature type="transmembrane region" description="Helical" evidence="6">
    <location>
        <begin position="69"/>
        <end position="88"/>
    </location>
</feature>
<dbReference type="GeneID" id="92996421"/>
<feature type="transmembrane region" description="Helical" evidence="6">
    <location>
        <begin position="184"/>
        <end position="201"/>
    </location>
</feature>
<feature type="transmembrane region" description="Helical" evidence="6">
    <location>
        <begin position="151"/>
        <end position="172"/>
    </location>
</feature>
<evidence type="ECO:0000313" key="8">
    <source>
        <dbReference type="EMBL" id="AZW16413.1"/>
    </source>
</evidence>
<dbReference type="AlphaFoldDB" id="A0AAN1RUT4"/>
<comment type="subcellular location">
    <subcellularLocation>
        <location evidence="1">Cell membrane</location>
        <topology evidence="1">Multi-pass membrane protein</topology>
    </subcellularLocation>
</comment>
<feature type="domain" description="EamA" evidence="7">
    <location>
        <begin position="153"/>
        <end position="285"/>
    </location>
</feature>
<keyword evidence="4 6" id="KW-1133">Transmembrane helix</keyword>
<evidence type="ECO:0000259" key="7">
    <source>
        <dbReference type="Pfam" id="PF00892"/>
    </source>
</evidence>
<dbReference type="RefSeq" id="WP_029577974.1">
    <property type="nucleotide sequence ID" value="NZ_CP012076.1"/>
</dbReference>
<feature type="transmembrane region" description="Helical" evidence="6">
    <location>
        <begin position="94"/>
        <end position="114"/>
    </location>
</feature>
<dbReference type="InterPro" id="IPR000620">
    <property type="entry name" value="EamA_dom"/>
</dbReference>
<name>A0AAN1RUT4_9BORD</name>